<dbReference type="Pfam" id="PF16113">
    <property type="entry name" value="ECH_2"/>
    <property type="match status" value="1"/>
</dbReference>
<dbReference type="CDD" id="cd06558">
    <property type="entry name" value="crotonase-like"/>
    <property type="match status" value="1"/>
</dbReference>
<dbReference type="Gene3D" id="3.90.226.10">
    <property type="entry name" value="2-enoyl-CoA Hydratase, Chain A, domain 1"/>
    <property type="match status" value="1"/>
</dbReference>
<gene>
    <name evidence="5" type="ORF">CDG81_06070</name>
    <name evidence="6" type="ORF">IL38_21080</name>
</gene>
<keyword evidence="3 6" id="KW-0378">Hydrolase</keyword>
<organism evidence="5 8">
    <name type="scientific">Actinopolyspora erythraea</name>
    <dbReference type="NCBI Taxonomy" id="414996"/>
    <lineage>
        <taxon>Bacteria</taxon>
        <taxon>Bacillati</taxon>
        <taxon>Actinomycetota</taxon>
        <taxon>Actinomycetes</taxon>
        <taxon>Actinopolysporales</taxon>
        <taxon>Actinopolysporaceae</taxon>
        <taxon>Actinopolyspora</taxon>
    </lineage>
</organism>
<evidence type="ECO:0000256" key="3">
    <source>
        <dbReference type="ARBA" id="ARBA00022801"/>
    </source>
</evidence>
<dbReference type="EMBL" id="CP022752">
    <property type="protein sequence ID" value="ASU77948.1"/>
    <property type="molecule type" value="Genomic_DNA"/>
</dbReference>
<dbReference type="AlphaFoldDB" id="A0A099D1L2"/>
<dbReference type="KEGG" id="aey:CDG81_06070"/>
<dbReference type="GO" id="GO:0006574">
    <property type="term" value="P:L-valine catabolic process"/>
    <property type="evidence" value="ECO:0007669"/>
    <property type="project" value="TreeGrafter"/>
</dbReference>
<evidence type="ECO:0000313" key="6">
    <source>
        <dbReference type="EMBL" id="KGI79707.1"/>
    </source>
</evidence>
<dbReference type="NCBIfam" id="NF004127">
    <property type="entry name" value="PRK05617.1"/>
    <property type="match status" value="1"/>
</dbReference>
<comment type="catalytic activity">
    <reaction evidence="1">
        <text>3-hydroxy-2-methylpropanoyl-CoA + H2O = 3-hydroxy-2-methylpropanoate + CoA + H(+)</text>
        <dbReference type="Rhea" id="RHEA:20888"/>
        <dbReference type="ChEBI" id="CHEBI:11805"/>
        <dbReference type="ChEBI" id="CHEBI:15377"/>
        <dbReference type="ChEBI" id="CHEBI:15378"/>
        <dbReference type="ChEBI" id="CHEBI:57287"/>
        <dbReference type="ChEBI" id="CHEBI:57340"/>
        <dbReference type="EC" id="3.1.2.4"/>
    </reaction>
</comment>
<feature type="domain" description="Enoyl-CoA hydratase/isomerase" evidence="4">
    <location>
        <begin position="20"/>
        <end position="340"/>
    </location>
</feature>
<dbReference type="Proteomes" id="UP000029737">
    <property type="component" value="Unassembled WGS sequence"/>
</dbReference>
<keyword evidence="5" id="KW-0413">Isomerase</keyword>
<evidence type="ECO:0000256" key="2">
    <source>
        <dbReference type="ARBA" id="ARBA00011915"/>
    </source>
</evidence>
<dbReference type="InterPro" id="IPR032259">
    <property type="entry name" value="HIBYL-CoA-H"/>
</dbReference>
<sequence>MTTHAAEQQQVLLDVQGHLGRITLNRPKALNSLTMEMVTAVLGALEEWRSDDRVRTVLVEGAGERGLCAGGDIRAMYDAVKAGEPELTERFWAAEYRMNAALAHYPKPVVGIMDGICMGGGVGISAHGSHRVVTERSKVGMPEVGIGFAPDVGGTYLLSRAPGQLGTHMALTGAPISGADAIHCGLADHYVDSSELDGLVNALTEGEASALLEKYGTSAPESGLAAARPWIDEVYAADSVERILTELRSRNEPEAGEAAETIATKSPTSLKVTLRALRSAAELGSLEEVLDQEYRVSLACVHRGDFLEGVRATLVDKDRSPAWSPGQLEDVGEEHVAAFFRRPANGDLGLSG</sequence>
<evidence type="ECO:0000313" key="7">
    <source>
        <dbReference type="Proteomes" id="UP000029737"/>
    </source>
</evidence>
<reference evidence="6 7" key="1">
    <citation type="journal article" date="2014" name="PLoS ONE">
        <title>Identification and Characterization of a New Erythromycin Biosynthetic Gene Cluster in Actinopolyspora erythraea YIM90600, a Novel Erythronolide-Producing Halophilic Actinomycete Isolated from Salt Field.</title>
        <authorList>
            <person name="Chen D."/>
            <person name="Feng J."/>
            <person name="Huang L."/>
            <person name="Zhang Q."/>
            <person name="Wu J."/>
            <person name="Zhu X."/>
            <person name="Duan Y."/>
            <person name="Xu Z."/>
        </authorList>
    </citation>
    <scope>NUCLEOTIDE SEQUENCE [LARGE SCALE GENOMIC DNA]</scope>
    <source>
        <strain evidence="6 7">YIM90600</strain>
    </source>
</reference>
<dbReference type="PANTHER" id="PTHR43176:SF3">
    <property type="entry name" value="3-HYDROXYISOBUTYRYL-COA HYDROLASE, MITOCHONDRIAL"/>
    <property type="match status" value="1"/>
</dbReference>
<evidence type="ECO:0000313" key="5">
    <source>
        <dbReference type="EMBL" id="ASU77948.1"/>
    </source>
</evidence>
<dbReference type="Proteomes" id="UP000215043">
    <property type="component" value="Chromosome"/>
</dbReference>
<keyword evidence="7" id="KW-1185">Reference proteome</keyword>
<protein>
    <recommendedName>
        <fullName evidence="2">3-hydroxyisobutyryl-CoA hydrolase</fullName>
        <ecNumber evidence="2">3.1.2.4</ecNumber>
    </recommendedName>
</protein>
<dbReference type="InterPro" id="IPR045004">
    <property type="entry name" value="ECH_dom"/>
</dbReference>
<evidence type="ECO:0000313" key="8">
    <source>
        <dbReference type="Proteomes" id="UP000215043"/>
    </source>
</evidence>
<name>A0A099D1L2_9ACTN</name>
<dbReference type="HOGENOM" id="CLU_009834_22_1_11"/>
<dbReference type="InterPro" id="IPR029045">
    <property type="entry name" value="ClpP/crotonase-like_dom_sf"/>
</dbReference>
<proteinExistence type="predicted"/>
<dbReference type="RefSeq" id="WP_043577298.1">
    <property type="nucleotide sequence ID" value="NZ_CP022752.1"/>
</dbReference>
<dbReference type="GO" id="GO:0003860">
    <property type="term" value="F:3-hydroxyisobutyryl-CoA hydrolase activity"/>
    <property type="evidence" value="ECO:0007669"/>
    <property type="project" value="UniProtKB-EC"/>
</dbReference>
<dbReference type="eggNOG" id="COG1024">
    <property type="taxonomic scope" value="Bacteria"/>
</dbReference>
<dbReference type="OrthoDB" id="9790967at2"/>
<accession>A0A099D1L2</accession>
<reference evidence="5 8" key="2">
    <citation type="submission" date="2017-08" db="EMBL/GenBank/DDBJ databases">
        <title>The complete genome sequence of moderately halophilic actinomycete Actinopolyspora erythraea YIM 90600, the producer of novel erythromycin, novel actinopolysporins A-C and tubercidin.</title>
        <authorList>
            <person name="Yin M."/>
            <person name="Tang S."/>
        </authorList>
    </citation>
    <scope>NUCLEOTIDE SEQUENCE [LARGE SCALE GENOMIC DNA]</scope>
    <source>
        <strain evidence="5 8">YIM 90600</strain>
    </source>
</reference>
<dbReference type="GO" id="GO:0005829">
    <property type="term" value="C:cytosol"/>
    <property type="evidence" value="ECO:0007669"/>
    <property type="project" value="TreeGrafter"/>
</dbReference>
<dbReference type="EMBL" id="JPMV01000039">
    <property type="protein sequence ID" value="KGI79707.1"/>
    <property type="molecule type" value="Genomic_DNA"/>
</dbReference>
<dbReference type="GO" id="GO:0016853">
    <property type="term" value="F:isomerase activity"/>
    <property type="evidence" value="ECO:0007669"/>
    <property type="project" value="UniProtKB-KW"/>
</dbReference>
<evidence type="ECO:0000259" key="4">
    <source>
        <dbReference type="Pfam" id="PF16113"/>
    </source>
</evidence>
<evidence type="ECO:0000256" key="1">
    <source>
        <dbReference type="ARBA" id="ARBA00001709"/>
    </source>
</evidence>
<dbReference type="SUPFAM" id="SSF52096">
    <property type="entry name" value="ClpP/crotonase"/>
    <property type="match status" value="1"/>
</dbReference>
<dbReference type="PANTHER" id="PTHR43176">
    <property type="entry name" value="3-HYDROXYISOBUTYRYL-COA HYDROLASE-RELATED"/>
    <property type="match status" value="1"/>
</dbReference>
<dbReference type="EC" id="3.1.2.4" evidence="2"/>